<dbReference type="EC" id="2.7.7.65" evidence="1"/>
<evidence type="ECO:0000256" key="1">
    <source>
        <dbReference type="ARBA" id="ARBA00012528"/>
    </source>
</evidence>
<dbReference type="InterPro" id="IPR003660">
    <property type="entry name" value="HAMP_dom"/>
</dbReference>
<dbReference type="FunFam" id="3.30.70.270:FF:000001">
    <property type="entry name" value="Diguanylate cyclase domain protein"/>
    <property type="match status" value="1"/>
</dbReference>
<comment type="caution">
    <text evidence="6">The sequence shown here is derived from an EMBL/GenBank/DDBJ whole genome shotgun (WGS) entry which is preliminary data.</text>
</comment>
<dbReference type="InterPro" id="IPR029787">
    <property type="entry name" value="Nucleotide_cyclase"/>
</dbReference>
<evidence type="ECO:0000259" key="5">
    <source>
        <dbReference type="PROSITE" id="PS50887"/>
    </source>
</evidence>
<dbReference type="GO" id="GO:0016020">
    <property type="term" value="C:membrane"/>
    <property type="evidence" value="ECO:0007669"/>
    <property type="project" value="InterPro"/>
</dbReference>
<dbReference type="RefSeq" id="WP_160963564.1">
    <property type="nucleotide sequence ID" value="NZ_WVUD01000050.1"/>
</dbReference>
<evidence type="ECO:0000256" key="2">
    <source>
        <dbReference type="ARBA" id="ARBA00034247"/>
    </source>
</evidence>
<dbReference type="OrthoDB" id="5457582at2"/>
<accession>A0A7C9INT5</accession>
<evidence type="ECO:0000256" key="3">
    <source>
        <dbReference type="SAM" id="Phobius"/>
    </source>
</evidence>
<dbReference type="InterPro" id="IPR043128">
    <property type="entry name" value="Rev_trsase/Diguanyl_cyclase"/>
</dbReference>
<dbReference type="PANTHER" id="PTHR45138:SF9">
    <property type="entry name" value="DIGUANYLATE CYCLASE DGCM-RELATED"/>
    <property type="match status" value="1"/>
</dbReference>
<sequence>MMRRFYWYNLGITAKLWLAFIVLFVFFAMASIAGFVGLAVVGGAEADIVANMDIRGKVLEMEGQLEKARRLYRDFIINAPEMGFVQAQERFCQPALAVAARVIALSEELKSAIAVLPPGAAIAKRNVDMNFFSSTARRFTQTLLSENELATVIGDPENGLDTRLAASLTGLSELFAPLPQAAMMLQEVIILVKQYHVGHQRPVMQAASNKLELLRRLVMTRSDLDPALRAEALQQFEVFDKTAARLLEVVAAMNANANDFALQAKAVDPISEELKRITAAEVARAKGRIVWASRIASGIILLSALLGLASVFIVRRMLHAAITSKIVALTQFACGVRDGNLEVSVDMPGTDELGILAGSLNAMHGRIRDLVVNLEEKVRQRTLELAAKNHELDEKNQALAVLSLTDRLTGLCNRRRLDQALVAEWRRAERYGSAYSVIMIDLDNFKDVNDAFGHDAGDAVLVRISDILIATTRETDIVGRWGGEEFVVICPETGLGEARTLAEGLRREIKATLFPGIGHLTASFGVADYEADAAPGFLVGRADEAMYRAKQSGRNQVVVATSLAGGGGTP</sequence>
<dbReference type="GO" id="GO:0007165">
    <property type="term" value="P:signal transduction"/>
    <property type="evidence" value="ECO:0007669"/>
    <property type="project" value="InterPro"/>
</dbReference>
<dbReference type="PANTHER" id="PTHR45138">
    <property type="entry name" value="REGULATORY COMPONENTS OF SENSORY TRANSDUCTION SYSTEM"/>
    <property type="match status" value="1"/>
</dbReference>
<evidence type="ECO:0000313" key="6">
    <source>
        <dbReference type="EMBL" id="MYL85004.1"/>
    </source>
</evidence>
<dbReference type="EMBL" id="WVUD01000050">
    <property type="protein sequence ID" value="MYL85004.1"/>
    <property type="molecule type" value="Genomic_DNA"/>
</dbReference>
<dbReference type="InterPro" id="IPR050469">
    <property type="entry name" value="Diguanylate_Cyclase"/>
</dbReference>
<dbReference type="SUPFAM" id="SSF55073">
    <property type="entry name" value="Nucleotide cyclase"/>
    <property type="match status" value="1"/>
</dbReference>
<feature type="domain" description="HAMP" evidence="4">
    <location>
        <begin position="320"/>
        <end position="372"/>
    </location>
</feature>
<proteinExistence type="predicted"/>
<name>A0A7C9INT5_9BACT</name>
<dbReference type="SMART" id="SM00304">
    <property type="entry name" value="HAMP"/>
    <property type="match status" value="1"/>
</dbReference>
<dbReference type="Pfam" id="PF00672">
    <property type="entry name" value="HAMP"/>
    <property type="match status" value="1"/>
</dbReference>
<protein>
    <recommendedName>
        <fullName evidence="1">diguanylate cyclase</fullName>
        <ecNumber evidence="1">2.7.7.65</ecNumber>
    </recommendedName>
</protein>
<keyword evidence="3" id="KW-0812">Transmembrane</keyword>
<evidence type="ECO:0000259" key="4">
    <source>
        <dbReference type="PROSITE" id="PS50885"/>
    </source>
</evidence>
<organism evidence="6 7">
    <name type="scientific">Solidesulfovibrio aerotolerans</name>
    <dbReference type="NCBI Taxonomy" id="295255"/>
    <lineage>
        <taxon>Bacteria</taxon>
        <taxon>Pseudomonadati</taxon>
        <taxon>Thermodesulfobacteriota</taxon>
        <taxon>Desulfovibrionia</taxon>
        <taxon>Desulfovibrionales</taxon>
        <taxon>Desulfovibrionaceae</taxon>
        <taxon>Solidesulfovibrio</taxon>
    </lineage>
</organism>
<dbReference type="AlphaFoldDB" id="A0A7C9INT5"/>
<comment type="catalytic activity">
    <reaction evidence="2">
        <text>2 GTP = 3',3'-c-di-GMP + 2 diphosphate</text>
        <dbReference type="Rhea" id="RHEA:24898"/>
        <dbReference type="ChEBI" id="CHEBI:33019"/>
        <dbReference type="ChEBI" id="CHEBI:37565"/>
        <dbReference type="ChEBI" id="CHEBI:58805"/>
        <dbReference type="EC" id="2.7.7.65"/>
    </reaction>
</comment>
<dbReference type="Proteomes" id="UP000482487">
    <property type="component" value="Unassembled WGS sequence"/>
</dbReference>
<dbReference type="NCBIfam" id="TIGR00254">
    <property type="entry name" value="GGDEF"/>
    <property type="match status" value="1"/>
</dbReference>
<dbReference type="PROSITE" id="PS50885">
    <property type="entry name" value="HAMP"/>
    <property type="match status" value="1"/>
</dbReference>
<feature type="domain" description="GGDEF" evidence="5">
    <location>
        <begin position="433"/>
        <end position="562"/>
    </location>
</feature>
<dbReference type="SMART" id="SM00267">
    <property type="entry name" value="GGDEF"/>
    <property type="match status" value="1"/>
</dbReference>
<evidence type="ECO:0000313" key="7">
    <source>
        <dbReference type="Proteomes" id="UP000482487"/>
    </source>
</evidence>
<dbReference type="Gene3D" id="6.10.340.10">
    <property type="match status" value="1"/>
</dbReference>
<dbReference type="Pfam" id="PF00990">
    <property type="entry name" value="GGDEF"/>
    <property type="match status" value="1"/>
</dbReference>
<gene>
    <name evidence="6" type="ORF">GTA51_17985</name>
</gene>
<dbReference type="CDD" id="cd06225">
    <property type="entry name" value="HAMP"/>
    <property type="match status" value="1"/>
</dbReference>
<dbReference type="InterPro" id="IPR000160">
    <property type="entry name" value="GGDEF_dom"/>
</dbReference>
<keyword evidence="3" id="KW-0472">Membrane</keyword>
<dbReference type="Gene3D" id="3.30.70.270">
    <property type="match status" value="1"/>
</dbReference>
<dbReference type="SUPFAM" id="SSF158472">
    <property type="entry name" value="HAMP domain-like"/>
    <property type="match status" value="1"/>
</dbReference>
<dbReference type="GO" id="GO:0052621">
    <property type="term" value="F:diguanylate cyclase activity"/>
    <property type="evidence" value="ECO:0007669"/>
    <property type="project" value="UniProtKB-EC"/>
</dbReference>
<dbReference type="CDD" id="cd01949">
    <property type="entry name" value="GGDEF"/>
    <property type="match status" value="1"/>
</dbReference>
<reference evidence="6 7" key="1">
    <citation type="submission" date="2020-01" db="EMBL/GenBank/DDBJ databases">
        <title>Genome sequence of Desulfovibrio aerotolerans DSM 16695(T).</title>
        <authorList>
            <person name="Karnachuk O."/>
            <person name="Avakyan M."/>
            <person name="Mardanov A."/>
            <person name="Kadnikov V."/>
            <person name="Ravin N."/>
        </authorList>
    </citation>
    <scope>NUCLEOTIDE SEQUENCE [LARGE SCALE GENOMIC DNA]</scope>
    <source>
        <strain evidence="6 7">DSM 16695</strain>
    </source>
</reference>
<keyword evidence="7" id="KW-1185">Reference proteome</keyword>
<feature type="transmembrane region" description="Helical" evidence="3">
    <location>
        <begin position="291"/>
        <end position="314"/>
    </location>
</feature>
<dbReference type="PROSITE" id="PS50887">
    <property type="entry name" value="GGDEF"/>
    <property type="match status" value="1"/>
</dbReference>
<keyword evidence="3" id="KW-1133">Transmembrane helix</keyword>